<evidence type="ECO:0000313" key="1">
    <source>
        <dbReference type="EMBL" id="KIH66012.1"/>
    </source>
</evidence>
<evidence type="ECO:0008006" key="3">
    <source>
        <dbReference type="Google" id="ProtNLM"/>
    </source>
</evidence>
<organism evidence="1 2">
    <name type="scientific">Ancylostoma duodenale</name>
    <dbReference type="NCBI Taxonomy" id="51022"/>
    <lineage>
        <taxon>Eukaryota</taxon>
        <taxon>Metazoa</taxon>
        <taxon>Ecdysozoa</taxon>
        <taxon>Nematoda</taxon>
        <taxon>Chromadorea</taxon>
        <taxon>Rhabditida</taxon>
        <taxon>Rhabditina</taxon>
        <taxon>Rhabditomorpha</taxon>
        <taxon>Strongyloidea</taxon>
        <taxon>Ancylostomatidae</taxon>
        <taxon>Ancylostomatinae</taxon>
        <taxon>Ancylostoma</taxon>
    </lineage>
</organism>
<protein>
    <recommendedName>
        <fullName evidence="3">Reverse transcriptase domain-containing protein</fullName>
    </recommendedName>
</protein>
<evidence type="ECO:0000313" key="2">
    <source>
        <dbReference type="Proteomes" id="UP000054047"/>
    </source>
</evidence>
<dbReference type="Gene3D" id="3.10.10.10">
    <property type="entry name" value="HIV Type 1 Reverse Transcriptase, subunit A, domain 1"/>
    <property type="match status" value="1"/>
</dbReference>
<dbReference type="OrthoDB" id="5855384at2759"/>
<dbReference type="AlphaFoldDB" id="A0A0C2DTA0"/>
<keyword evidence="2" id="KW-1185">Reference proteome</keyword>
<sequence>MGEDSRPLPTINTQRELNRLNRLDFGAKPAPTIFQHYIDAIIAGLDGTAAYVDDNIVTGRTNPRTQNTSGSCIPKNPRLRIPCSFGEMRLPAD</sequence>
<gene>
    <name evidence="1" type="ORF">ANCDUO_03662</name>
</gene>
<accession>A0A0C2DTA0</accession>
<name>A0A0C2DTA0_9BILA</name>
<dbReference type="InterPro" id="IPR043128">
    <property type="entry name" value="Rev_trsase/Diguanyl_cyclase"/>
</dbReference>
<dbReference type="InterPro" id="IPR043502">
    <property type="entry name" value="DNA/RNA_pol_sf"/>
</dbReference>
<dbReference type="Gene3D" id="3.30.70.270">
    <property type="match status" value="1"/>
</dbReference>
<reference evidence="1 2" key="1">
    <citation type="submission" date="2013-12" db="EMBL/GenBank/DDBJ databases">
        <title>Draft genome of the parsitic nematode Ancylostoma duodenale.</title>
        <authorList>
            <person name="Mitreva M."/>
        </authorList>
    </citation>
    <scope>NUCLEOTIDE SEQUENCE [LARGE SCALE GENOMIC DNA]</scope>
    <source>
        <strain evidence="1 2">Zhejiang</strain>
    </source>
</reference>
<dbReference type="EMBL" id="KN727302">
    <property type="protein sequence ID" value="KIH66012.1"/>
    <property type="molecule type" value="Genomic_DNA"/>
</dbReference>
<proteinExistence type="predicted"/>
<dbReference type="Proteomes" id="UP000054047">
    <property type="component" value="Unassembled WGS sequence"/>
</dbReference>
<dbReference type="SUPFAM" id="SSF56672">
    <property type="entry name" value="DNA/RNA polymerases"/>
    <property type="match status" value="1"/>
</dbReference>